<comment type="similarity">
    <text evidence="2">Belongs to the bacterial PQQ dehydrogenase family.</text>
</comment>
<dbReference type="InterPro" id="IPR018391">
    <property type="entry name" value="PQQ_b-propeller_rpt"/>
</dbReference>
<dbReference type="GO" id="GO:0016491">
    <property type="term" value="F:oxidoreductase activity"/>
    <property type="evidence" value="ECO:0007669"/>
    <property type="project" value="UniProtKB-KW"/>
</dbReference>
<keyword evidence="12" id="KW-1185">Reference proteome</keyword>
<dbReference type="Proteomes" id="UP000627715">
    <property type="component" value="Unassembled WGS sequence"/>
</dbReference>
<keyword evidence="5 9" id="KW-0732">Signal</keyword>
<feature type="chain" id="PRO_5037988106" evidence="9">
    <location>
        <begin position="26"/>
        <end position="645"/>
    </location>
</feature>
<dbReference type="SMART" id="SM00564">
    <property type="entry name" value="PQQ"/>
    <property type="match status" value="7"/>
</dbReference>
<dbReference type="SUPFAM" id="SSF46626">
    <property type="entry name" value="Cytochrome c"/>
    <property type="match status" value="1"/>
</dbReference>
<dbReference type="Gene3D" id="2.140.10.10">
    <property type="entry name" value="Quinoprotein alcohol dehydrogenase-like superfamily"/>
    <property type="match status" value="1"/>
</dbReference>
<dbReference type="EMBL" id="BMIY01000001">
    <property type="protein sequence ID" value="GGG47971.1"/>
    <property type="molecule type" value="Genomic_DNA"/>
</dbReference>
<dbReference type="Pfam" id="PF01011">
    <property type="entry name" value="PQQ"/>
    <property type="match status" value="1"/>
</dbReference>
<dbReference type="AlphaFoldDB" id="A0A917LPE7"/>
<gene>
    <name evidence="11" type="ORF">GCM10011403_01250</name>
</gene>
<dbReference type="PANTHER" id="PTHR32303">
    <property type="entry name" value="QUINOPROTEIN ALCOHOL DEHYDROGENASE (CYTOCHROME C)"/>
    <property type="match status" value="1"/>
</dbReference>
<reference evidence="11" key="1">
    <citation type="journal article" date="2014" name="Int. J. Syst. Evol. Microbiol.">
        <title>Complete genome sequence of Corynebacterium casei LMG S-19264T (=DSM 44701T), isolated from a smear-ripened cheese.</title>
        <authorList>
            <consortium name="US DOE Joint Genome Institute (JGI-PGF)"/>
            <person name="Walter F."/>
            <person name="Albersmeier A."/>
            <person name="Kalinowski J."/>
            <person name="Ruckert C."/>
        </authorList>
    </citation>
    <scope>NUCLEOTIDE SEQUENCE</scope>
    <source>
        <strain evidence="11">CGMCC 1.15425</strain>
    </source>
</reference>
<evidence type="ECO:0000259" key="10">
    <source>
        <dbReference type="PROSITE" id="PS51007"/>
    </source>
</evidence>
<dbReference type="InterPro" id="IPR009056">
    <property type="entry name" value="Cyt_c-like_dom"/>
</dbReference>
<dbReference type="GO" id="GO:0020037">
    <property type="term" value="F:heme binding"/>
    <property type="evidence" value="ECO:0007669"/>
    <property type="project" value="InterPro"/>
</dbReference>
<evidence type="ECO:0000256" key="7">
    <source>
        <dbReference type="ARBA" id="ARBA00023004"/>
    </source>
</evidence>
<evidence type="ECO:0000313" key="11">
    <source>
        <dbReference type="EMBL" id="GGG47971.1"/>
    </source>
</evidence>
<dbReference type="Pfam" id="PF13442">
    <property type="entry name" value="Cytochrome_CBB3"/>
    <property type="match status" value="1"/>
</dbReference>
<evidence type="ECO:0000256" key="1">
    <source>
        <dbReference type="ARBA" id="ARBA00001931"/>
    </source>
</evidence>
<evidence type="ECO:0000256" key="3">
    <source>
        <dbReference type="ARBA" id="ARBA00022617"/>
    </source>
</evidence>
<dbReference type="GO" id="GO:0046872">
    <property type="term" value="F:metal ion binding"/>
    <property type="evidence" value="ECO:0007669"/>
    <property type="project" value="UniProtKB-KW"/>
</dbReference>
<dbReference type="Gene3D" id="2.40.10.480">
    <property type="match status" value="1"/>
</dbReference>
<organism evidence="11 12">
    <name type="scientific">Pseudohongiella nitratireducens</name>
    <dbReference type="NCBI Taxonomy" id="1768907"/>
    <lineage>
        <taxon>Bacteria</taxon>
        <taxon>Pseudomonadati</taxon>
        <taxon>Pseudomonadota</taxon>
        <taxon>Gammaproteobacteria</taxon>
        <taxon>Pseudomonadales</taxon>
        <taxon>Pseudohongiellaceae</taxon>
        <taxon>Pseudohongiella</taxon>
    </lineage>
</organism>
<keyword evidence="7 8" id="KW-0408">Iron</keyword>
<keyword evidence="4 8" id="KW-0479">Metal-binding</keyword>
<evidence type="ECO:0000256" key="8">
    <source>
        <dbReference type="PROSITE-ProRule" id="PRU00433"/>
    </source>
</evidence>
<dbReference type="InterPro" id="IPR011047">
    <property type="entry name" value="Quinoprotein_ADH-like_sf"/>
</dbReference>
<dbReference type="Gene3D" id="1.10.760.10">
    <property type="entry name" value="Cytochrome c-like domain"/>
    <property type="match status" value="1"/>
</dbReference>
<keyword evidence="3 8" id="KW-0349">Heme</keyword>
<dbReference type="InterPro" id="IPR002372">
    <property type="entry name" value="PQQ_rpt_dom"/>
</dbReference>
<dbReference type="GO" id="GO:0009055">
    <property type="term" value="F:electron transfer activity"/>
    <property type="evidence" value="ECO:0007669"/>
    <property type="project" value="InterPro"/>
</dbReference>
<dbReference type="SUPFAM" id="SSF50998">
    <property type="entry name" value="Quinoprotein alcohol dehydrogenase-like"/>
    <property type="match status" value="2"/>
</dbReference>
<protein>
    <submittedName>
        <fullName evidence="11">Cytochrome CBB3</fullName>
    </submittedName>
</protein>
<sequence>MMKWANRPAAFALLLLFTVYQPVQSQAPTQENGQSTSQTTTQAVTQTSADNAGEQLFAQHCAACHEGGDPRAPSLASLNTMSADDLRFALTGGVMSAQGQSLNESQLAILVEHLARDPVSDNWIAANRCSDERMAISLDKASLASPGGGLEFGRQLSASQSGLQKSNLSALEVAWSIVFPGVGGLRSSPVITEDTLFYPAASSTHVFAIDVASGCIKWSYDAGTSLRGSAVLGETVSGEQANKQALLYVTDERARLHAINPIDGEPVWVRSGVLDDGMHTRLTGAPVVFESRLYLPVSASGVQRGALDTHECCDGRGGVIALDAMSGEEIWRYVTMPPADYTGERNPAGTRLRGPSGAPVWASPSLDTERRQLYITTGENTSLPATDTSNAFIALDIDSGEVVWQFQAVANDVWNMACTGREYGANCPTESDSIRKDWDFGSAPALVTLASGEQRLLAGQKSGHLWALNPANGEVLWQQRVGDGGALGGNHWGIAHDGERVFLPISDPGPYPSTDRFPGVYAFDLMSGEPVWSYSASPACESGRQRRVDNCDTRFGFSAMPLVVDEVVVAGAVDGRLYLFDSENGSVLGVYDTAVPFQGDNGIPGHGGSLDAHTISAGSGMIFVGSGYNRFSQREGNVLIAYRPR</sequence>
<evidence type="ECO:0000256" key="6">
    <source>
        <dbReference type="ARBA" id="ARBA00023002"/>
    </source>
</evidence>
<dbReference type="Gene3D" id="2.130.10.10">
    <property type="entry name" value="YVTN repeat-like/Quinoprotein amine dehydrogenase"/>
    <property type="match status" value="1"/>
</dbReference>
<feature type="domain" description="Cytochrome c" evidence="10">
    <location>
        <begin position="48"/>
        <end position="118"/>
    </location>
</feature>
<proteinExistence type="inferred from homology"/>
<feature type="signal peptide" evidence="9">
    <location>
        <begin position="1"/>
        <end position="25"/>
    </location>
</feature>
<evidence type="ECO:0000313" key="12">
    <source>
        <dbReference type="Proteomes" id="UP000627715"/>
    </source>
</evidence>
<dbReference type="InterPro" id="IPR036909">
    <property type="entry name" value="Cyt_c-like_dom_sf"/>
</dbReference>
<dbReference type="InterPro" id="IPR015943">
    <property type="entry name" value="WD40/YVTN_repeat-like_dom_sf"/>
</dbReference>
<comment type="caution">
    <text evidence="11">The sequence shown here is derived from an EMBL/GenBank/DDBJ whole genome shotgun (WGS) entry which is preliminary data.</text>
</comment>
<keyword evidence="6" id="KW-0560">Oxidoreductase</keyword>
<name>A0A917LPE7_9GAMM</name>
<evidence type="ECO:0000256" key="4">
    <source>
        <dbReference type="ARBA" id="ARBA00022723"/>
    </source>
</evidence>
<evidence type="ECO:0000256" key="2">
    <source>
        <dbReference type="ARBA" id="ARBA00008156"/>
    </source>
</evidence>
<comment type="cofactor">
    <cofactor evidence="1">
        <name>pyrroloquinoline quinone</name>
        <dbReference type="ChEBI" id="CHEBI:58442"/>
    </cofactor>
</comment>
<dbReference type="OrthoDB" id="9794322at2"/>
<evidence type="ECO:0000256" key="9">
    <source>
        <dbReference type="SAM" id="SignalP"/>
    </source>
</evidence>
<dbReference type="RefSeq" id="WP_068812514.1">
    <property type="nucleotide sequence ID" value="NZ_BMIY01000001.1"/>
</dbReference>
<reference evidence="11" key="2">
    <citation type="submission" date="2020-09" db="EMBL/GenBank/DDBJ databases">
        <authorList>
            <person name="Sun Q."/>
            <person name="Zhou Y."/>
        </authorList>
    </citation>
    <scope>NUCLEOTIDE SEQUENCE</scope>
    <source>
        <strain evidence="11">CGMCC 1.15425</strain>
    </source>
</reference>
<evidence type="ECO:0000256" key="5">
    <source>
        <dbReference type="ARBA" id="ARBA00022729"/>
    </source>
</evidence>
<dbReference type="PANTHER" id="PTHR32303:SF10">
    <property type="entry name" value="OUTER MEMBRANE PROTEIN ASSEMBLY FACTOR BAMB"/>
    <property type="match status" value="1"/>
</dbReference>
<dbReference type="PROSITE" id="PS51007">
    <property type="entry name" value="CYTC"/>
    <property type="match status" value="1"/>
</dbReference>
<accession>A0A917LPE7</accession>